<reference evidence="5 6" key="1">
    <citation type="submission" date="2023-07" db="EMBL/GenBank/DDBJ databases">
        <title>Comparative genomics of wheat-associated soil bacteria to identify genetic determinants of phenazine resistance.</title>
        <authorList>
            <person name="Mouncey N."/>
        </authorList>
    </citation>
    <scope>NUCLEOTIDE SEQUENCE [LARGE SCALE GENOMIC DNA]</scope>
    <source>
        <strain evidence="5 6">W2I16</strain>
    </source>
</reference>
<feature type="domain" description="N-acetyltransferase" evidence="4">
    <location>
        <begin position="7"/>
        <end position="150"/>
    </location>
</feature>
<feature type="compositionally biased region" description="Low complexity" evidence="3">
    <location>
        <begin position="155"/>
        <end position="176"/>
    </location>
</feature>
<comment type="caution">
    <text evidence="5">The sequence shown here is derived from an EMBL/GenBank/DDBJ whole genome shotgun (WGS) entry which is preliminary data.</text>
</comment>
<evidence type="ECO:0000259" key="4">
    <source>
        <dbReference type="PROSITE" id="PS51186"/>
    </source>
</evidence>
<dbReference type="InterPro" id="IPR050832">
    <property type="entry name" value="Bact_Acetyltransf"/>
</dbReference>
<gene>
    <name evidence="5" type="ORF">QFZ49_004525</name>
</gene>
<dbReference type="Proteomes" id="UP001223072">
    <property type="component" value="Unassembled WGS sequence"/>
</dbReference>
<dbReference type="PANTHER" id="PTHR43877">
    <property type="entry name" value="AMINOALKYLPHOSPHONATE N-ACETYLTRANSFERASE-RELATED-RELATED"/>
    <property type="match status" value="1"/>
</dbReference>
<dbReference type="InterPro" id="IPR000182">
    <property type="entry name" value="GNAT_dom"/>
</dbReference>
<protein>
    <submittedName>
        <fullName evidence="5">GNAT superfamily N-acetyltransferase</fullName>
    </submittedName>
</protein>
<feature type="region of interest" description="Disordered" evidence="3">
    <location>
        <begin position="152"/>
        <end position="176"/>
    </location>
</feature>
<evidence type="ECO:0000256" key="2">
    <source>
        <dbReference type="ARBA" id="ARBA00023315"/>
    </source>
</evidence>
<evidence type="ECO:0000313" key="5">
    <source>
        <dbReference type="EMBL" id="MDQ0934585.1"/>
    </source>
</evidence>
<evidence type="ECO:0000256" key="3">
    <source>
        <dbReference type="SAM" id="MobiDB-lite"/>
    </source>
</evidence>
<dbReference type="SUPFAM" id="SSF55729">
    <property type="entry name" value="Acyl-CoA N-acyltransferases (Nat)"/>
    <property type="match status" value="1"/>
</dbReference>
<evidence type="ECO:0000313" key="6">
    <source>
        <dbReference type="Proteomes" id="UP001223072"/>
    </source>
</evidence>
<evidence type="ECO:0000256" key="1">
    <source>
        <dbReference type="ARBA" id="ARBA00022679"/>
    </source>
</evidence>
<dbReference type="Pfam" id="PF00583">
    <property type="entry name" value="Acetyltransf_1"/>
    <property type="match status" value="1"/>
</dbReference>
<name>A0ABU0RRH1_9ACTN</name>
<dbReference type="Gene3D" id="3.40.630.30">
    <property type="match status" value="1"/>
</dbReference>
<dbReference type="InterPro" id="IPR016181">
    <property type="entry name" value="Acyl_CoA_acyltransferase"/>
</dbReference>
<accession>A0ABU0RRH1</accession>
<organism evidence="5 6">
    <name type="scientific">Streptomyces turgidiscabies</name>
    <dbReference type="NCBI Taxonomy" id="85558"/>
    <lineage>
        <taxon>Bacteria</taxon>
        <taxon>Bacillati</taxon>
        <taxon>Actinomycetota</taxon>
        <taxon>Actinomycetes</taxon>
        <taxon>Kitasatosporales</taxon>
        <taxon>Streptomycetaceae</taxon>
        <taxon>Streptomyces</taxon>
    </lineage>
</organism>
<keyword evidence="2" id="KW-0012">Acyltransferase</keyword>
<keyword evidence="1" id="KW-0808">Transferase</keyword>
<dbReference type="EMBL" id="JAUSZS010000004">
    <property type="protein sequence ID" value="MDQ0934585.1"/>
    <property type="molecule type" value="Genomic_DNA"/>
</dbReference>
<dbReference type="RefSeq" id="WP_307628150.1">
    <property type="nucleotide sequence ID" value="NZ_JAUSZS010000004.1"/>
</dbReference>
<dbReference type="PROSITE" id="PS51186">
    <property type="entry name" value="GNAT"/>
    <property type="match status" value="1"/>
</dbReference>
<dbReference type="CDD" id="cd04301">
    <property type="entry name" value="NAT_SF"/>
    <property type="match status" value="1"/>
</dbReference>
<proteinExistence type="predicted"/>
<sequence length="176" mass="18742">MSDLRIVSVSDVDEVALEDWRLVHNLIVPPAAMSLDDVRARSARNRLEVAYLGDTLVGCSTVRPPAGGGDQAVATVIARVLPGFRRRGFGAEIYARGLGLARELGADRIETVVLAANHDGLAFALRHGFVEVERYVLDGESDLWVDLRLADTEPNTGTNTGADADTGAGSGSRSRS</sequence>
<keyword evidence="6" id="KW-1185">Reference proteome</keyword>